<evidence type="ECO:0000259" key="6">
    <source>
        <dbReference type="PROSITE" id="PS51194"/>
    </source>
</evidence>
<name>A0A7I9XI96_9MYCO</name>
<evidence type="ECO:0000256" key="4">
    <source>
        <dbReference type="ARBA" id="ARBA00022840"/>
    </source>
</evidence>
<dbReference type="Proteomes" id="UP000465263">
    <property type="component" value="Unassembled WGS sequence"/>
</dbReference>
<dbReference type="InterPro" id="IPR027417">
    <property type="entry name" value="P-loop_NTPase"/>
</dbReference>
<dbReference type="InterPro" id="IPR011709">
    <property type="entry name" value="DEAD-box_helicase_OB_fold"/>
</dbReference>
<dbReference type="GO" id="GO:0003724">
    <property type="term" value="F:RNA helicase activity"/>
    <property type="evidence" value="ECO:0007669"/>
    <property type="project" value="InterPro"/>
</dbReference>
<dbReference type="InterPro" id="IPR014001">
    <property type="entry name" value="Helicase_ATP-bd"/>
</dbReference>
<dbReference type="FunFam" id="1.20.120.1080:FF:000005">
    <property type="entry name" value="ATP-dependent helicase HrpA"/>
    <property type="match status" value="1"/>
</dbReference>
<dbReference type="InterPro" id="IPR003593">
    <property type="entry name" value="AAA+_ATPase"/>
</dbReference>
<keyword evidence="2" id="KW-0378">Hydrolase</keyword>
<keyword evidence="4" id="KW-0067">ATP-binding</keyword>
<evidence type="ECO:0000256" key="2">
    <source>
        <dbReference type="ARBA" id="ARBA00022801"/>
    </source>
</evidence>
<feature type="domain" description="Helicase C-terminal" evidence="6">
    <location>
        <begin position="314"/>
        <end position="490"/>
    </location>
</feature>
<proteinExistence type="predicted"/>
<dbReference type="InterPro" id="IPR010222">
    <property type="entry name" value="RNA_helicase_HrpA"/>
</dbReference>
<dbReference type="Pfam" id="PF00271">
    <property type="entry name" value="Helicase_C"/>
    <property type="match status" value="1"/>
</dbReference>
<keyword evidence="1" id="KW-0547">Nucleotide-binding</keyword>
<dbReference type="InterPro" id="IPR024590">
    <property type="entry name" value="HrpA_C"/>
</dbReference>
<dbReference type="Gene3D" id="1.20.120.1080">
    <property type="match status" value="1"/>
</dbReference>
<dbReference type="GO" id="GO:0005524">
    <property type="term" value="F:ATP binding"/>
    <property type="evidence" value="ECO:0007669"/>
    <property type="project" value="UniProtKB-KW"/>
</dbReference>
<dbReference type="NCBIfam" id="NF008348">
    <property type="entry name" value="PRK11131.1"/>
    <property type="match status" value="1"/>
</dbReference>
<dbReference type="FunFam" id="3.40.50.300:FF:000575">
    <property type="entry name" value="ATP-dependent helicase hrpA"/>
    <property type="match status" value="1"/>
</dbReference>
<dbReference type="GO" id="GO:0016787">
    <property type="term" value="F:hydrolase activity"/>
    <property type="evidence" value="ECO:0007669"/>
    <property type="project" value="UniProtKB-KW"/>
</dbReference>
<dbReference type="SMART" id="SM00490">
    <property type="entry name" value="HELICc"/>
    <property type="match status" value="1"/>
</dbReference>
<dbReference type="Gene3D" id="3.40.50.300">
    <property type="entry name" value="P-loop containing nucleotide triphosphate hydrolases"/>
    <property type="match status" value="2"/>
</dbReference>
<organism evidence="7 8">
    <name type="scientific">Mycolicibacter senuensis</name>
    <dbReference type="NCBI Taxonomy" id="386913"/>
    <lineage>
        <taxon>Bacteria</taxon>
        <taxon>Bacillati</taxon>
        <taxon>Actinomycetota</taxon>
        <taxon>Actinomycetes</taxon>
        <taxon>Mycobacteriales</taxon>
        <taxon>Mycobacteriaceae</taxon>
        <taxon>Mycolicibacter</taxon>
    </lineage>
</organism>
<dbReference type="Pfam" id="PF11898">
    <property type="entry name" value="DUF3418"/>
    <property type="match status" value="1"/>
</dbReference>
<dbReference type="SMART" id="SM00382">
    <property type="entry name" value="AAA"/>
    <property type="match status" value="1"/>
</dbReference>
<dbReference type="Pfam" id="PF21010">
    <property type="entry name" value="HA2_C"/>
    <property type="match status" value="1"/>
</dbReference>
<comment type="caution">
    <text evidence="7">The sequence shown here is derived from an EMBL/GenBank/DDBJ whole genome shotgun (WGS) entry which is preliminary data.</text>
</comment>
<dbReference type="PROSITE" id="PS51194">
    <property type="entry name" value="HELICASE_CTER"/>
    <property type="match status" value="1"/>
</dbReference>
<dbReference type="InterPro" id="IPR048333">
    <property type="entry name" value="HA2_WH"/>
</dbReference>
<dbReference type="EMBL" id="BLKV01000001">
    <property type="protein sequence ID" value="GFG69488.1"/>
    <property type="molecule type" value="Genomic_DNA"/>
</dbReference>
<evidence type="ECO:0000256" key="3">
    <source>
        <dbReference type="ARBA" id="ARBA00022806"/>
    </source>
</evidence>
<sequence length="1344" mass="147947">MRGRPDFVAGSVLTGTDGWQVVGGLTTSILGGVPEPSIAALRSRLDGLTIRDAAHFGRRLKQLRDGRPQQLRQLGEQLAAAEAVVAARRAAVPAISYPDLPVSDRRDEIAEAIRAHQVVVVAGATGSGKTTQLPKICLEIGRGIRGMIGHTQPRRLAARTVGQRIADELSVPLGDAVGYSVRFTDRVSDRTLVKLMTDGILLAEIQRDRRLLRYDTVILDEAHERSLNIDFLLGYLRQLLPRRPDLKLIITSATIEPQRFAAHFGGGAPIIEVSGRTYPVEIRYRPLEVAVTTSAADDPDDPDQEIVRSEMRDEIEAIVDAIGELTAEPPGDILVFLSGEREIRDTAEALKGLRPGGHPLEVLPLYARLPTAEQQKVFNRRAASNITRRVVLATNVAETSLTVPGIRYVIDPGNARISRYSRRLKVQRLPIEPISQASAAQRSGRCGRTAPGVCIRLYSQADFEARPAYTDPEVLRTNLAAVLLQMAALRLGEVADFPFLDPPDARSVRDGVALLVELGAFDMHGQITDLGRRLARLPVDPRLGRMILAAGAEGCVRELLVVAAALTIPDPRERPTDRQEAARAKHARFADDESDFISYLNLWRYLAGQRKALSGSAFRRMCRNEFLHYLRIREWQDLVGQLRSVARDLGLDDSGVDVDEPAGRARVHAALLAGLLSHVGMRRVDGRDYLGARNSRFVLAPGSVLAKRPPRWVVVAELVETSRLYGRTAARIQPDVIERVAGELVQRSYSEPHWDAQRGEVLAYERVTLYGLPLVARRRVGYARVEPALARELFIRHALVEYDWQSRHGFLADNARLRAELDELQDRARRRDLIVDDDEIYTFYDARIPADVVSARHFDGWWRKERHQTPDLLTLSRDDLLRADGEVVAGRPDSWQTADASLPLSYRFEPDAADDGVTVHVPIDVLARLGGDAFTWQVPALREELVTALIRSLPKELRRNFVPAPDTARAVLPALDPEGGSLLVALQRELRRRTGVLVPVEAFDLTRLPAHLRVTFSIEAADGSELARGEDLGALQERFAASARDAVAGVVAGELERSGLRDWPADLEDLPRVVEHVVGGRVVRGYPAFVDSGVATDLRVFATAGEQAAAMTAGIRRLLRCCVASPVKAIERQLDPGTRLALKANPDGSLTALLDDCTDAAVEALMDGPVWTREAFATLRAAVGEALMATTQDILRRVEKLLTVARDVDLLVPAQPPAAHRDAVADIRDQLHRLLAPGFVTAAGRARLADFTRYLAAIRRRLEQLPHGSTADRQRMDQVHAVEDAYAELLAGLPPARRTAADVRDIGWQIEELRVSLWAQQLGTPRPVSQQRISRAIDAAGGSG</sequence>
<protein>
    <submittedName>
        <fullName evidence="7">ATP-dependent helicase</fullName>
    </submittedName>
</protein>
<dbReference type="SUPFAM" id="SSF52540">
    <property type="entry name" value="P-loop containing nucleoside triphosphate hydrolases"/>
    <property type="match status" value="1"/>
</dbReference>
<dbReference type="CDD" id="cd18791">
    <property type="entry name" value="SF2_C_RHA"/>
    <property type="match status" value="1"/>
</dbReference>
<keyword evidence="3 7" id="KW-0347">Helicase</keyword>
<dbReference type="InterPro" id="IPR001650">
    <property type="entry name" value="Helicase_C-like"/>
</dbReference>
<dbReference type="Pfam" id="PF07717">
    <property type="entry name" value="OB_NTP_bind"/>
    <property type="match status" value="1"/>
</dbReference>
<accession>A0A7I9XI96</accession>
<evidence type="ECO:0000259" key="5">
    <source>
        <dbReference type="PROSITE" id="PS51192"/>
    </source>
</evidence>
<dbReference type="NCBIfam" id="TIGR01967">
    <property type="entry name" value="DEAH_box_HrpA"/>
    <property type="match status" value="1"/>
</dbReference>
<dbReference type="PROSITE" id="PS51192">
    <property type="entry name" value="HELICASE_ATP_BIND_1"/>
    <property type="match status" value="1"/>
</dbReference>
<reference evidence="7 8" key="1">
    <citation type="journal article" date="2019" name="Emerg. Microbes Infect.">
        <title>Comprehensive subspecies identification of 175 nontuberculous mycobacteria species based on 7547 genomic profiles.</title>
        <authorList>
            <person name="Matsumoto Y."/>
            <person name="Kinjo T."/>
            <person name="Motooka D."/>
            <person name="Nabeya D."/>
            <person name="Jung N."/>
            <person name="Uechi K."/>
            <person name="Horii T."/>
            <person name="Iida T."/>
            <person name="Fujita J."/>
            <person name="Nakamura S."/>
        </authorList>
    </citation>
    <scope>NUCLEOTIDE SEQUENCE [LARGE SCALE GENOMIC DNA]</scope>
    <source>
        <strain evidence="7 8">JCM 16017</strain>
    </source>
</reference>
<feature type="domain" description="Helicase ATP-binding" evidence="5">
    <location>
        <begin position="110"/>
        <end position="273"/>
    </location>
</feature>
<evidence type="ECO:0000313" key="8">
    <source>
        <dbReference type="Proteomes" id="UP000465263"/>
    </source>
</evidence>
<evidence type="ECO:0000256" key="1">
    <source>
        <dbReference type="ARBA" id="ARBA00022741"/>
    </source>
</evidence>
<dbReference type="PANTHER" id="PTHR18934:SF99">
    <property type="entry name" value="ATP-DEPENDENT RNA HELICASE DHX37-RELATED"/>
    <property type="match status" value="1"/>
</dbReference>
<gene>
    <name evidence="7" type="primary">hrpA</name>
    <name evidence="7" type="ORF">MSEN_12080</name>
</gene>
<dbReference type="Pfam" id="PF04408">
    <property type="entry name" value="WHD_HA2"/>
    <property type="match status" value="1"/>
</dbReference>
<dbReference type="InterPro" id="IPR007502">
    <property type="entry name" value="Helicase-assoc_dom"/>
</dbReference>
<evidence type="ECO:0000313" key="7">
    <source>
        <dbReference type="EMBL" id="GFG69488.1"/>
    </source>
</evidence>
<dbReference type="PANTHER" id="PTHR18934">
    <property type="entry name" value="ATP-DEPENDENT RNA HELICASE"/>
    <property type="match status" value="1"/>
</dbReference>
<dbReference type="SMART" id="SM00847">
    <property type="entry name" value="HA2"/>
    <property type="match status" value="1"/>
</dbReference>
<keyword evidence="8" id="KW-1185">Reference proteome</keyword>
<dbReference type="GO" id="GO:0003723">
    <property type="term" value="F:RNA binding"/>
    <property type="evidence" value="ECO:0007669"/>
    <property type="project" value="TreeGrafter"/>
</dbReference>
<dbReference type="SMART" id="SM00487">
    <property type="entry name" value="DEXDc"/>
    <property type="match status" value="1"/>
</dbReference>